<dbReference type="Proteomes" id="UP000308886">
    <property type="component" value="Unassembled WGS sequence"/>
</dbReference>
<keyword evidence="1" id="KW-0808">Transferase</keyword>
<comment type="caution">
    <text evidence="1">The sequence shown here is derived from an EMBL/GenBank/DDBJ whole genome shotgun (WGS) entry which is preliminary data.</text>
</comment>
<dbReference type="EMBL" id="SRZC01000001">
    <property type="protein sequence ID" value="TGX84227.1"/>
    <property type="molecule type" value="Genomic_DNA"/>
</dbReference>
<organism evidence="1 2">
    <name type="scientific">Palleniella muris</name>
    <dbReference type="NCBI Taxonomy" id="3038145"/>
    <lineage>
        <taxon>Bacteria</taxon>
        <taxon>Pseudomonadati</taxon>
        <taxon>Bacteroidota</taxon>
        <taxon>Bacteroidia</taxon>
        <taxon>Bacteroidales</taxon>
        <taxon>Prevotellaceae</taxon>
        <taxon>Palleniella</taxon>
    </lineage>
</organism>
<keyword evidence="1" id="KW-0418">Kinase</keyword>
<gene>
    <name evidence="1" type="ORF">E5358_00900</name>
</gene>
<sequence>MPLHKSIILLLAAAFSLLADAQTTAQGFSIYSKRITSDNGLPCNFVRSIAQDRKGFMWFSTLNGLCRYDGNTMKVFNPQGYGQNSIYDDRIDWVMEDAHRHLWVLTMNMKSYCLDLRTDKFLDMNGLLGTGFQCKRMAMSNDGRRIWLYGYGTVLITVGNDGSLSAKSFKDKMARNFQFIYETSNHETIAGNDKGLFIFDGKGFRHLKHHGRFTNATEIAGRLVVCGSSNDSFMYFNTKANTLTPVPADWTNDNLPDLRTDNKGNCWLYNKDFVLTRIDKRTGTVIRINAPGRDGSSANFRYNVVEDSRGLIWISTDHCGLLMYNKRTGELTNFRAGNSGTSPIGQNNLLYTFLDKDDHVWVSSWYTGISCINVSRNVTTETYKGEQVRMICQPIKGGDIYVGTKNTTLDTYDATFSIQKNSEKFPHSVYSVAFDSEGTQWLGLRDGGIIIGDKLYNRQSGNAESLSNDAVFSILRDSKNRMWITTHGGGLNLAVKQKDGTYRFRHFLDKEYNISCTRNIVEDNDGNLWVSTNAGVVIANPDRIIGNPDDYLLLSVENNKLRSNLVRMVYKDSKGNIWIAETGKGFAMWNASAHRKKAAGKGKYTLNSIQLEHFGINNGLSSPMVQGFLEDRRGNLWVTTEYGISRFNPATKSCQTYRFFNDIIYNAYSECAALELANGALLFGKDDGLEIIANPSLLDKNKEKVVDILFTNISVAEDGKSDLLSLAYSDRLQLEYTDNSFRINFSTMEFPVNGETRYSYRLEGYDKRWSSYDTQAFAEYKNLEPGTYRLHVRAISSQGVAGKESILEITIKPPFYRTWWAYLLYSLFTLAVAYYIYRLTKQRYRLRQRIKVERELTDYKLKFFTNISHEFRTPLTLIQSSLETITVNTDIVKQYPQLSIMERSTNRMVRLINQLLEFRKMMNGKLHLALEEDDIIAFVRDIFYTFNLMAEDKKITMTFNTFTDKHVMFFDKSNVDKVVYNLISNAIKYTPAGGNVSLDMQLNNDNTLSIKVADDGLGVPKHKQQELFSRFMQTSFAADSIGVGLNLAMELVKTHHGSLTFEENRPKGSVFTVTLPTDKSVYASGDFLVTAPEKENPKITPPENKNEHLSDNLKDRLQSLSSCAILVIEDDVDIRNLLQNTLSYYFRTDGAPDGETGLKMALENHYDLIVSDVMMPGINGYELTKRLKQNFETCHIPIILLTALNVPDKYQEGIESGADAYIVKPFSMKLLLARIFNLIEQRNKIRERFSNDLTYNAPVISKNDKDKDFADQMLAIVKKNMTNSDFSADDFAAEMHLGRSIFYKKVKGVTGCSPMEYIKKIRMKKAAELLQDTNLTIADVTYKVGISDPFYFSKCFKAQFGMAPSAYQKQFKDGGKKEE</sequence>
<evidence type="ECO:0000313" key="1">
    <source>
        <dbReference type="EMBL" id="TGX84227.1"/>
    </source>
</evidence>
<proteinExistence type="predicted"/>
<accession>A0AC61QU93</accession>
<name>A0AC61QU93_9BACT</name>
<evidence type="ECO:0000313" key="2">
    <source>
        <dbReference type="Proteomes" id="UP000308886"/>
    </source>
</evidence>
<keyword evidence="2" id="KW-1185">Reference proteome</keyword>
<reference evidence="1" key="1">
    <citation type="submission" date="2019-04" db="EMBL/GenBank/DDBJ databases">
        <title>Microbes associate with the intestines of laboratory mice.</title>
        <authorList>
            <person name="Navarre W."/>
            <person name="Wong E."/>
            <person name="Huang K."/>
            <person name="Tropini C."/>
            <person name="Ng K."/>
            <person name="Yu B."/>
        </authorList>
    </citation>
    <scope>NUCLEOTIDE SEQUENCE</scope>
    <source>
        <strain evidence="1">NM73_A23</strain>
    </source>
</reference>
<protein>
    <submittedName>
        <fullName evidence="1">Hybrid sensor histidine kinase/response regulator</fullName>
    </submittedName>
</protein>